<name>A0ABT3PKI1_9BACT</name>
<dbReference type="PANTHER" id="PTHR30383">
    <property type="entry name" value="THIOESTERASE 1/PROTEASE 1/LYSOPHOSPHOLIPASE L1"/>
    <property type="match status" value="1"/>
</dbReference>
<dbReference type="RefSeq" id="WP_265765147.1">
    <property type="nucleotide sequence ID" value="NZ_JAGGJA010000003.1"/>
</dbReference>
<sequence>MFKESSLLLCLLVLVAFLSVKGQQTVDDPDPQRFESEIEQFRSWDEKNSIPSDPILFVGSSSIRFWKTAEAFPEFDVINRGFGGSHISDVQHYYHSVIGKYDPELIVFYEGDNDIAAGKPVDQVLGDYKQLIERILADKPDVHFAYVPIKPSSSRWDYWPKMKEANQRIKAYNAQNDRLHYVDLATPVLNSEGTPDDSLFLDDLLHLNEKGYARWNSVLRPVMEELVE</sequence>
<protein>
    <recommendedName>
        <fullName evidence="2">SGNH hydrolase-type esterase domain-containing protein</fullName>
    </recommendedName>
</protein>
<dbReference type="InterPro" id="IPR013830">
    <property type="entry name" value="SGNH_hydro"/>
</dbReference>
<evidence type="ECO:0000256" key="1">
    <source>
        <dbReference type="SAM" id="SignalP"/>
    </source>
</evidence>
<dbReference type="EMBL" id="JAGGJA010000003">
    <property type="protein sequence ID" value="MCW9706441.1"/>
    <property type="molecule type" value="Genomic_DNA"/>
</dbReference>
<gene>
    <name evidence="3" type="ORF">J6I44_06225</name>
</gene>
<evidence type="ECO:0000313" key="3">
    <source>
        <dbReference type="EMBL" id="MCW9706441.1"/>
    </source>
</evidence>
<dbReference type="SUPFAM" id="SSF52266">
    <property type="entry name" value="SGNH hydrolase"/>
    <property type="match status" value="1"/>
</dbReference>
<organism evidence="3 4">
    <name type="scientific">Fodinibius salsisoli</name>
    <dbReference type="NCBI Taxonomy" id="2820877"/>
    <lineage>
        <taxon>Bacteria</taxon>
        <taxon>Pseudomonadati</taxon>
        <taxon>Balneolota</taxon>
        <taxon>Balneolia</taxon>
        <taxon>Balneolales</taxon>
        <taxon>Balneolaceae</taxon>
        <taxon>Fodinibius</taxon>
    </lineage>
</organism>
<dbReference type="PANTHER" id="PTHR30383:SF5">
    <property type="entry name" value="SGNH HYDROLASE-TYPE ESTERASE DOMAIN-CONTAINING PROTEIN"/>
    <property type="match status" value="1"/>
</dbReference>
<dbReference type="Proteomes" id="UP001207918">
    <property type="component" value="Unassembled WGS sequence"/>
</dbReference>
<keyword evidence="1" id="KW-0732">Signal</keyword>
<accession>A0ABT3PKI1</accession>
<keyword evidence="4" id="KW-1185">Reference proteome</keyword>
<dbReference type="Gene3D" id="3.40.50.1110">
    <property type="entry name" value="SGNH hydrolase"/>
    <property type="match status" value="1"/>
</dbReference>
<dbReference type="InterPro" id="IPR036514">
    <property type="entry name" value="SGNH_hydro_sf"/>
</dbReference>
<dbReference type="Pfam" id="PF13472">
    <property type="entry name" value="Lipase_GDSL_2"/>
    <property type="match status" value="1"/>
</dbReference>
<evidence type="ECO:0000259" key="2">
    <source>
        <dbReference type="Pfam" id="PF13472"/>
    </source>
</evidence>
<proteinExistence type="predicted"/>
<feature type="signal peptide" evidence="1">
    <location>
        <begin position="1"/>
        <end position="22"/>
    </location>
</feature>
<feature type="chain" id="PRO_5045606485" description="SGNH hydrolase-type esterase domain-containing protein" evidence="1">
    <location>
        <begin position="23"/>
        <end position="228"/>
    </location>
</feature>
<dbReference type="InterPro" id="IPR051532">
    <property type="entry name" value="Ester_Hydrolysis_Enzymes"/>
</dbReference>
<feature type="domain" description="SGNH hydrolase-type esterase" evidence="2">
    <location>
        <begin position="70"/>
        <end position="214"/>
    </location>
</feature>
<evidence type="ECO:0000313" key="4">
    <source>
        <dbReference type="Proteomes" id="UP001207918"/>
    </source>
</evidence>
<reference evidence="3 4" key="1">
    <citation type="submission" date="2021-03" db="EMBL/GenBank/DDBJ databases">
        <title>Aliifodinibius sp. nov., a new bacterium isolated from saline soil.</title>
        <authorList>
            <person name="Galisteo C."/>
            <person name="De La Haba R."/>
            <person name="Sanchez-Porro C."/>
            <person name="Ventosa A."/>
        </authorList>
    </citation>
    <scope>NUCLEOTIDE SEQUENCE [LARGE SCALE GENOMIC DNA]</scope>
    <source>
        <strain evidence="3 4">1BSP15-2V2</strain>
    </source>
</reference>
<comment type="caution">
    <text evidence="3">The sequence shown here is derived from an EMBL/GenBank/DDBJ whole genome shotgun (WGS) entry which is preliminary data.</text>
</comment>